<proteinExistence type="predicted"/>
<gene>
    <name evidence="4" type="ORF">RIF29_42132</name>
</gene>
<dbReference type="EMBL" id="JAYWIO010000008">
    <property type="protein sequence ID" value="KAK7247253.1"/>
    <property type="molecule type" value="Genomic_DNA"/>
</dbReference>
<organism evidence="4 5">
    <name type="scientific">Crotalaria pallida</name>
    <name type="common">Smooth rattlebox</name>
    <name type="synonym">Crotalaria striata</name>
    <dbReference type="NCBI Taxonomy" id="3830"/>
    <lineage>
        <taxon>Eukaryota</taxon>
        <taxon>Viridiplantae</taxon>
        <taxon>Streptophyta</taxon>
        <taxon>Embryophyta</taxon>
        <taxon>Tracheophyta</taxon>
        <taxon>Spermatophyta</taxon>
        <taxon>Magnoliopsida</taxon>
        <taxon>eudicotyledons</taxon>
        <taxon>Gunneridae</taxon>
        <taxon>Pentapetalae</taxon>
        <taxon>rosids</taxon>
        <taxon>fabids</taxon>
        <taxon>Fabales</taxon>
        <taxon>Fabaceae</taxon>
        <taxon>Papilionoideae</taxon>
        <taxon>50 kb inversion clade</taxon>
        <taxon>genistoids sensu lato</taxon>
        <taxon>core genistoids</taxon>
        <taxon>Crotalarieae</taxon>
        <taxon>Crotalaria</taxon>
    </lineage>
</organism>
<evidence type="ECO:0000256" key="2">
    <source>
        <dbReference type="SAM" id="Phobius"/>
    </source>
</evidence>
<name>A0AAN9E996_CROPI</name>
<evidence type="ECO:0000256" key="3">
    <source>
        <dbReference type="SAM" id="SignalP"/>
    </source>
</evidence>
<sequence>MAPEPAFLLTLLILLAGDSSARELRPSDHGLIFQTLSPANYSQEMRSFFNTDDKSMPSSASSSVALPKAINSGEALPPSWRTATAVHGVGDRFGKALLAGSVVCGIAGAVLLVASGLVYVLKYRKQKKLNAAFHSSENGNDGENNNNSNSSTNTKTNNNKEEEENKLQLAVVSNP</sequence>
<keyword evidence="2" id="KW-1133">Transmembrane helix</keyword>
<feature type="compositionally biased region" description="Low complexity" evidence="1">
    <location>
        <begin position="135"/>
        <end position="157"/>
    </location>
</feature>
<feature type="signal peptide" evidence="3">
    <location>
        <begin position="1"/>
        <end position="21"/>
    </location>
</feature>
<comment type="caution">
    <text evidence="4">The sequence shown here is derived from an EMBL/GenBank/DDBJ whole genome shotgun (WGS) entry which is preliminary data.</text>
</comment>
<keyword evidence="2" id="KW-0812">Transmembrane</keyword>
<feature type="chain" id="PRO_5042823168" evidence="3">
    <location>
        <begin position="22"/>
        <end position="175"/>
    </location>
</feature>
<evidence type="ECO:0000313" key="5">
    <source>
        <dbReference type="Proteomes" id="UP001372338"/>
    </source>
</evidence>
<keyword evidence="2" id="KW-0472">Membrane</keyword>
<feature type="region of interest" description="Disordered" evidence="1">
    <location>
        <begin position="134"/>
        <end position="175"/>
    </location>
</feature>
<dbReference type="PANTHER" id="PTHR37189">
    <property type="entry name" value="CONCANAVALIN A-LIKE LECTIN/GLUCANASE DOMAIN-CONTAINING PROTEIN-RELATED"/>
    <property type="match status" value="1"/>
</dbReference>
<keyword evidence="3" id="KW-0732">Signal</keyword>
<feature type="transmembrane region" description="Helical" evidence="2">
    <location>
        <begin position="96"/>
        <end position="121"/>
    </location>
</feature>
<keyword evidence="5" id="KW-1185">Reference proteome</keyword>
<dbReference type="Proteomes" id="UP001372338">
    <property type="component" value="Unassembled WGS sequence"/>
</dbReference>
<protein>
    <submittedName>
        <fullName evidence="4">Uncharacterized protein</fullName>
    </submittedName>
</protein>
<evidence type="ECO:0000256" key="1">
    <source>
        <dbReference type="SAM" id="MobiDB-lite"/>
    </source>
</evidence>
<dbReference type="AlphaFoldDB" id="A0AAN9E996"/>
<evidence type="ECO:0000313" key="4">
    <source>
        <dbReference type="EMBL" id="KAK7247253.1"/>
    </source>
</evidence>
<accession>A0AAN9E996</accession>
<dbReference type="PANTHER" id="PTHR37189:SF2">
    <property type="entry name" value="PROTEIN, PUTATIVE-RELATED"/>
    <property type="match status" value="1"/>
</dbReference>
<reference evidence="4 5" key="1">
    <citation type="submission" date="2024-01" db="EMBL/GenBank/DDBJ databases">
        <title>The genomes of 5 underutilized Papilionoideae crops provide insights into root nodulation and disease resistanc.</title>
        <authorList>
            <person name="Yuan L."/>
        </authorList>
    </citation>
    <scope>NUCLEOTIDE SEQUENCE [LARGE SCALE GENOMIC DNA]</scope>
    <source>
        <strain evidence="4">ZHUSHIDOU_FW_LH</strain>
        <tissue evidence="4">Leaf</tissue>
    </source>
</reference>